<organism evidence="1 2">
    <name type="scientific">Dysgonomonas capnocytophagoides</name>
    <dbReference type="NCBI Taxonomy" id="45254"/>
    <lineage>
        <taxon>Bacteria</taxon>
        <taxon>Pseudomonadati</taxon>
        <taxon>Bacteroidota</taxon>
        <taxon>Bacteroidia</taxon>
        <taxon>Bacteroidales</taxon>
        <taxon>Dysgonomonadaceae</taxon>
        <taxon>Dysgonomonas</taxon>
    </lineage>
</organism>
<evidence type="ECO:0000313" key="1">
    <source>
        <dbReference type="EMBL" id="TFD96095.1"/>
    </source>
</evidence>
<reference evidence="1 2" key="1">
    <citation type="submission" date="2019-03" db="EMBL/GenBank/DDBJ databases">
        <title>San Antonio Military Medical Center submission to MRSN (WRAIR), pending publication.</title>
        <authorList>
            <person name="Blyth D.M."/>
            <person name="Mccarthy S.L."/>
            <person name="Schall S.E."/>
            <person name="Stam J.A."/>
            <person name="Ong A.C."/>
            <person name="Mcgann P.T."/>
        </authorList>
    </citation>
    <scope>NUCLEOTIDE SEQUENCE [LARGE SCALE GENOMIC DNA]</scope>
    <source>
        <strain evidence="1 2">MRSN571793</strain>
    </source>
</reference>
<comment type="caution">
    <text evidence="1">The sequence shown here is derived from an EMBL/GenBank/DDBJ whole genome shotgun (WGS) entry which is preliminary data.</text>
</comment>
<dbReference type="Proteomes" id="UP000297861">
    <property type="component" value="Unassembled WGS sequence"/>
</dbReference>
<accession>A0A4Y8L0A0</accession>
<evidence type="ECO:0008006" key="3">
    <source>
        <dbReference type="Google" id="ProtNLM"/>
    </source>
</evidence>
<dbReference type="AlphaFoldDB" id="A0A4Y8L0A0"/>
<dbReference type="EMBL" id="SOML01000006">
    <property type="protein sequence ID" value="TFD96095.1"/>
    <property type="molecule type" value="Genomic_DNA"/>
</dbReference>
<proteinExistence type="predicted"/>
<dbReference type="RefSeq" id="WP_026627788.1">
    <property type="nucleotide sequence ID" value="NZ_SOML01000006.1"/>
</dbReference>
<keyword evidence="2" id="KW-1185">Reference proteome</keyword>
<gene>
    <name evidence="1" type="ORF">E2605_10910</name>
</gene>
<protein>
    <recommendedName>
        <fullName evidence="3">BACON domain-containing protein</fullName>
    </recommendedName>
</protein>
<dbReference type="OrthoDB" id="1351904at2"/>
<name>A0A4Y8L0A0_9BACT</name>
<evidence type="ECO:0000313" key="2">
    <source>
        <dbReference type="Proteomes" id="UP000297861"/>
    </source>
</evidence>
<sequence length="150" mass="16993">MKGRYLNSFMFGIFILGSVSWNSELTKGLSSLREIDNIQLSQKKASLTADGDSAVFTTKGTCWWISQILVDGQPVDFKIADSQSDKFKLDGKWFTVERHGRQKLVVKTADNRFVSPRNVQVVLEVGRFHDSITVEQEGVNHWLAQNDEVK</sequence>